<dbReference type="EMBL" id="LXQA011131882">
    <property type="protein sequence ID" value="MCI86106.1"/>
    <property type="molecule type" value="Genomic_DNA"/>
</dbReference>
<name>A0A392VCQ2_9FABA</name>
<keyword evidence="1" id="KW-0418">Kinase</keyword>
<comment type="caution">
    <text evidence="1">The sequence shown here is derived from an EMBL/GenBank/DDBJ whole genome shotgun (WGS) entry which is preliminary data.</text>
</comment>
<reference evidence="1 2" key="1">
    <citation type="journal article" date="2018" name="Front. Plant Sci.">
        <title>Red Clover (Trifolium pratense) and Zigzag Clover (T. medium) - A Picture of Genomic Similarities and Differences.</title>
        <authorList>
            <person name="Dluhosova J."/>
            <person name="Istvanek J."/>
            <person name="Nedelnik J."/>
            <person name="Repkova J."/>
        </authorList>
    </citation>
    <scope>NUCLEOTIDE SEQUENCE [LARGE SCALE GENOMIC DNA]</scope>
    <source>
        <strain evidence="2">cv. 10/8</strain>
        <tissue evidence="1">Leaf</tissue>
    </source>
</reference>
<proteinExistence type="predicted"/>
<protein>
    <submittedName>
        <fullName evidence="1">CBL-interacting serine/threonine-protein kinase 1</fullName>
    </submittedName>
</protein>
<evidence type="ECO:0000313" key="1">
    <source>
        <dbReference type="EMBL" id="MCI86106.1"/>
    </source>
</evidence>
<organism evidence="1 2">
    <name type="scientific">Trifolium medium</name>
    <dbReference type="NCBI Taxonomy" id="97028"/>
    <lineage>
        <taxon>Eukaryota</taxon>
        <taxon>Viridiplantae</taxon>
        <taxon>Streptophyta</taxon>
        <taxon>Embryophyta</taxon>
        <taxon>Tracheophyta</taxon>
        <taxon>Spermatophyta</taxon>
        <taxon>Magnoliopsida</taxon>
        <taxon>eudicotyledons</taxon>
        <taxon>Gunneridae</taxon>
        <taxon>Pentapetalae</taxon>
        <taxon>rosids</taxon>
        <taxon>fabids</taxon>
        <taxon>Fabales</taxon>
        <taxon>Fabaceae</taxon>
        <taxon>Papilionoideae</taxon>
        <taxon>50 kb inversion clade</taxon>
        <taxon>NPAAA clade</taxon>
        <taxon>Hologalegina</taxon>
        <taxon>IRL clade</taxon>
        <taxon>Trifolieae</taxon>
        <taxon>Trifolium</taxon>
    </lineage>
</organism>
<dbReference type="Proteomes" id="UP000265520">
    <property type="component" value="Unassembled WGS sequence"/>
</dbReference>
<evidence type="ECO:0000313" key="2">
    <source>
        <dbReference type="Proteomes" id="UP000265520"/>
    </source>
</evidence>
<dbReference type="GO" id="GO:0016301">
    <property type="term" value="F:kinase activity"/>
    <property type="evidence" value="ECO:0007669"/>
    <property type="project" value="UniProtKB-KW"/>
</dbReference>
<accession>A0A392VCQ2</accession>
<feature type="non-terminal residue" evidence="1">
    <location>
        <position position="38"/>
    </location>
</feature>
<dbReference type="AlphaFoldDB" id="A0A392VCQ2"/>
<sequence>MAGIKEDLWFKEGYNQADPEDEEEDVYVDDQVFSAHEL</sequence>
<keyword evidence="2" id="KW-1185">Reference proteome</keyword>
<keyword evidence="1" id="KW-0808">Transferase</keyword>